<dbReference type="PROSITE" id="PS51186">
    <property type="entry name" value="GNAT"/>
    <property type="match status" value="1"/>
</dbReference>
<keyword evidence="2 3" id="KW-0012">Acyltransferase</keyword>
<dbReference type="InterPro" id="IPR015938">
    <property type="entry name" value="Glycine_N-acyltransferase_N"/>
</dbReference>
<evidence type="ECO:0000256" key="1">
    <source>
        <dbReference type="ARBA" id="ARBA00022679"/>
    </source>
</evidence>
<dbReference type="SUPFAM" id="SSF55729">
    <property type="entry name" value="Acyl-CoA N-acyltransferases (Nat)"/>
    <property type="match status" value="1"/>
</dbReference>
<dbReference type="OrthoDB" id="61870at2759"/>
<keyword evidence="1 3" id="KW-0808">Transferase</keyword>
<evidence type="ECO:0000256" key="2">
    <source>
        <dbReference type="ARBA" id="ARBA00023315"/>
    </source>
</evidence>
<dbReference type="Pfam" id="PF08444">
    <property type="entry name" value="Gly_acyl_tr_C"/>
    <property type="match status" value="1"/>
</dbReference>
<gene>
    <name evidence="5" type="primary">si:dkey-76k16.6</name>
</gene>
<keyword evidence="6" id="KW-1185">Reference proteome</keyword>
<proteinExistence type="inferred from homology"/>
<dbReference type="InParanoid" id="A0A672JIF6"/>
<dbReference type="AlphaFoldDB" id="A0A672JIF6"/>
<dbReference type="InterPro" id="IPR010313">
    <property type="entry name" value="Glycine_N-acyltransferase"/>
</dbReference>
<dbReference type="GO" id="GO:0047961">
    <property type="term" value="F:glycine N-acyltransferase activity"/>
    <property type="evidence" value="ECO:0007669"/>
    <property type="project" value="InterPro"/>
</dbReference>
<dbReference type="Pfam" id="PF06021">
    <property type="entry name" value="Gly_acyl_tr_N"/>
    <property type="match status" value="1"/>
</dbReference>
<dbReference type="OMA" id="CELRMAC"/>
<dbReference type="PANTHER" id="PTHR15298">
    <property type="entry name" value="L-COA N-ACYLTRANSFERASE-RELATED"/>
    <property type="match status" value="1"/>
</dbReference>
<comment type="similarity">
    <text evidence="3">Belongs to the glycine N-acyltransferase family.</text>
</comment>
<dbReference type="EC" id="2.3.1.-" evidence="3"/>
<dbReference type="GO" id="GO:0005739">
    <property type="term" value="C:mitochondrion"/>
    <property type="evidence" value="ECO:0007669"/>
    <property type="project" value="InterPro"/>
</dbReference>
<organism evidence="5 6">
    <name type="scientific">Salarias fasciatus</name>
    <name type="common">Jewelled blenny</name>
    <name type="synonym">Blennius fasciatus</name>
    <dbReference type="NCBI Taxonomy" id="181472"/>
    <lineage>
        <taxon>Eukaryota</taxon>
        <taxon>Metazoa</taxon>
        <taxon>Chordata</taxon>
        <taxon>Craniata</taxon>
        <taxon>Vertebrata</taxon>
        <taxon>Euteleostomi</taxon>
        <taxon>Actinopterygii</taxon>
        <taxon>Neopterygii</taxon>
        <taxon>Teleostei</taxon>
        <taxon>Neoteleostei</taxon>
        <taxon>Acanthomorphata</taxon>
        <taxon>Ovalentaria</taxon>
        <taxon>Blenniimorphae</taxon>
        <taxon>Blenniiformes</taxon>
        <taxon>Blennioidei</taxon>
        <taxon>Blenniidae</taxon>
        <taxon>Salariinae</taxon>
        <taxon>Salarias</taxon>
    </lineage>
</organism>
<protein>
    <recommendedName>
        <fullName evidence="3">Glycine N-acyltransferase-like protein</fullName>
        <ecNumber evidence="3">2.3.1.-</ecNumber>
    </recommendedName>
</protein>
<reference evidence="5" key="3">
    <citation type="submission" date="2025-09" db="UniProtKB">
        <authorList>
            <consortium name="Ensembl"/>
        </authorList>
    </citation>
    <scope>IDENTIFICATION</scope>
</reference>
<reference evidence="5" key="1">
    <citation type="submission" date="2019-06" db="EMBL/GenBank/DDBJ databases">
        <authorList>
            <consortium name="Wellcome Sanger Institute Data Sharing"/>
        </authorList>
    </citation>
    <scope>NUCLEOTIDE SEQUENCE [LARGE SCALE GENOMIC DNA]</scope>
</reference>
<dbReference type="InterPro" id="IPR016181">
    <property type="entry name" value="Acyl_CoA_acyltransferase"/>
</dbReference>
<evidence type="ECO:0000313" key="6">
    <source>
        <dbReference type="Proteomes" id="UP000472267"/>
    </source>
</evidence>
<dbReference type="Proteomes" id="UP000472267">
    <property type="component" value="Chromosome 13"/>
</dbReference>
<dbReference type="InterPro" id="IPR000182">
    <property type="entry name" value="GNAT_dom"/>
</dbReference>
<name>A0A672JIF6_SALFA</name>
<dbReference type="CDD" id="cd04301">
    <property type="entry name" value="NAT_SF"/>
    <property type="match status" value="1"/>
</dbReference>
<evidence type="ECO:0000259" key="4">
    <source>
        <dbReference type="PROSITE" id="PS51186"/>
    </source>
</evidence>
<evidence type="ECO:0000313" key="5">
    <source>
        <dbReference type="Ensembl" id="ENSSFAP00005052977.1"/>
    </source>
</evidence>
<accession>A0A672JIF6</accession>
<dbReference type="InterPro" id="IPR013652">
    <property type="entry name" value="Glycine_N-acyltransferase_C"/>
</dbReference>
<evidence type="ECO:0000256" key="3">
    <source>
        <dbReference type="RuleBase" id="RU368002"/>
    </source>
</evidence>
<sequence length="274" mass="30980">MTVELTGDQLMLAETELKTYLPHSQTVYGCLVLRNRVSADPMNVFVDRWPKFSVIICKPLYQQESDLFKDIVVFAVDKDSLKETIKKSSIIDWTRFFCLGTSFSHMETITSLASEKNVPNQRLSLCHMMTLEDATKLPDIDSTGISVSSLDESHVGLVCQTWKFGRNEGALRMIRNMVVNFPSCCVLDSDGTPVSWILTYTSCAIGMLYTQPEHRGKGYAKVVVTSLAKRNHALGYPVYCFIEEENALSYGLFQSMGFTEDPSYRATWFGFNDF</sequence>
<dbReference type="Gene3D" id="3.40.630.30">
    <property type="match status" value="1"/>
</dbReference>
<feature type="domain" description="N-acetyltransferase" evidence="4">
    <location>
        <begin position="145"/>
        <end position="274"/>
    </location>
</feature>
<dbReference type="Ensembl" id="ENSSFAT00005054643.1">
    <property type="protein sequence ID" value="ENSSFAP00005052977.1"/>
    <property type="gene ID" value="ENSSFAG00005025339.1"/>
</dbReference>
<dbReference type="PANTHER" id="PTHR15298:SF15">
    <property type="entry name" value="GLYCINE N-ACYLTRANSFERASE-LIKE PROTEIN"/>
    <property type="match status" value="1"/>
</dbReference>
<reference evidence="5" key="2">
    <citation type="submission" date="2025-08" db="UniProtKB">
        <authorList>
            <consortium name="Ensembl"/>
        </authorList>
    </citation>
    <scope>IDENTIFICATION</scope>
</reference>